<dbReference type="Gene3D" id="1.10.8.760">
    <property type="entry name" value="Haem-binding uptake, Tiki superfamily, ChaN, domain 2"/>
    <property type="match status" value="1"/>
</dbReference>
<name>A0A1E8PUR1_9BURK</name>
<feature type="signal peptide" evidence="1">
    <location>
        <begin position="1"/>
        <end position="24"/>
    </location>
</feature>
<evidence type="ECO:0000313" key="3">
    <source>
        <dbReference type="EMBL" id="OFJ49817.1"/>
    </source>
</evidence>
<dbReference type="InterPro" id="IPR007314">
    <property type="entry name" value="Cofac_haem-bd_dom"/>
</dbReference>
<keyword evidence="1" id="KW-0732">Signal</keyword>
<dbReference type="Proteomes" id="UP000092634">
    <property type="component" value="Unassembled WGS sequence"/>
</dbReference>
<comment type="caution">
    <text evidence="3">The sequence shown here is derived from an EMBL/GenBank/DDBJ whole genome shotgun (WGS) entry which is preliminary data.</text>
</comment>
<protein>
    <submittedName>
        <fullName evidence="3">Iron-regulated protein</fullName>
    </submittedName>
</protein>
<reference evidence="3 4" key="1">
    <citation type="submission" date="2016-10" db="EMBL/GenBank/DDBJ databases">
        <title>Updated version of Genome Assembly of Janthinobacterium lividum ERGS5:01.</title>
        <authorList>
            <person name="Kumar R."/>
            <person name="Acharya V."/>
            <person name="Singh D."/>
        </authorList>
    </citation>
    <scope>NUCLEOTIDE SEQUENCE [LARGE SCALE GENOMIC DNA]</scope>
    <source>
        <strain evidence="3 4">ERGS5:01</strain>
    </source>
</reference>
<dbReference type="Gene3D" id="3.40.50.11550">
    <property type="match status" value="1"/>
</dbReference>
<evidence type="ECO:0000256" key="1">
    <source>
        <dbReference type="SAM" id="SignalP"/>
    </source>
</evidence>
<accession>A0A1E8PUR1</accession>
<dbReference type="SUPFAM" id="SSF159501">
    <property type="entry name" value="EreA/ChaN-like"/>
    <property type="match status" value="1"/>
</dbReference>
<dbReference type="InterPro" id="IPR016773">
    <property type="entry name" value="Fe3_uptake_reg_CjrA_prd"/>
</dbReference>
<dbReference type="EMBL" id="MAQB02000001">
    <property type="protein sequence ID" value="OFJ49817.1"/>
    <property type="molecule type" value="Genomic_DNA"/>
</dbReference>
<sequence>MKFPLSFAAVLPACLLALSACSSVAPLSATTAASVSAQDVRQLGEIVDLRSGQRLSAEQLLVQLAAVPRVIVGEQHDQLSHHQIEQWLLQQLQGQRPQGSVLLEMLNPDQQAKVDKVKPWLQTDPVVRPAHVAELMAWQPSWKWEQYGDLVMTLMRAPYPLWSANLDRSEIKQMFIDKPAVQGIHSNLANDGKVHEKLQDIIRVMHDNQIDAPRLAAMLSVQQQRDRRMAERLLAAPAPAVLIAGAYHAHKDLGVPLHVRDLTGGPAPLVLVLAPRGATVLATQADFVWFTPAVAEAAAVTAEAAATAGASAK</sequence>
<dbReference type="PROSITE" id="PS51257">
    <property type="entry name" value="PROKAR_LIPOPROTEIN"/>
    <property type="match status" value="1"/>
</dbReference>
<dbReference type="PIRSF" id="PIRSF020419">
    <property type="entry name" value="Fe_uptake_reg_CjrA_prd"/>
    <property type="match status" value="1"/>
</dbReference>
<feature type="chain" id="PRO_5009214725" evidence="1">
    <location>
        <begin position="25"/>
        <end position="313"/>
    </location>
</feature>
<feature type="domain" description="Haem-binding uptake Tiki superfamily ChaN" evidence="2">
    <location>
        <begin position="62"/>
        <end position="259"/>
    </location>
</feature>
<dbReference type="AlphaFoldDB" id="A0A1E8PUR1"/>
<evidence type="ECO:0000313" key="4">
    <source>
        <dbReference type="Proteomes" id="UP000092634"/>
    </source>
</evidence>
<dbReference type="Pfam" id="PF04187">
    <property type="entry name" value="Cofac_haem_bdg"/>
    <property type="match status" value="1"/>
</dbReference>
<gene>
    <name evidence="3" type="ORF">BA896_014085</name>
</gene>
<evidence type="ECO:0000259" key="2">
    <source>
        <dbReference type="Pfam" id="PF04187"/>
    </source>
</evidence>
<proteinExistence type="predicted"/>
<dbReference type="CDD" id="cd14727">
    <property type="entry name" value="ChanN-like"/>
    <property type="match status" value="1"/>
</dbReference>
<organism evidence="3 4">
    <name type="scientific">Janthinobacterium lividum</name>
    <dbReference type="NCBI Taxonomy" id="29581"/>
    <lineage>
        <taxon>Bacteria</taxon>
        <taxon>Pseudomonadati</taxon>
        <taxon>Pseudomonadota</taxon>
        <taxon>Betaproteobacteria</taxon>
        <taxon>Burkholderiales</taxon>
        <taxon>Oxalobacteraceae</taxon>
        <taxon>Janthinobacterium</taxon>
    </lineage>
</organism>